<reference evidence="9 10" key="1">
    <citation type="submission" date="2021-03" db="EMBL/GenBank/DDBJ databases">
        <title>Genomic Encyclopedia of Type Strains, Phase IV (KMG-IV): sequencing the most valuable type-strain genomes for metagenomic binning, comparative biology and taxonomic classification.</title>
        <authorList>
            <person name="Goeker M."/>
        </authorList>
    </citation>
    <scope>NUCLEOTIDE SEQUENCE [LARGE SCALE GENOMIC DNA]</scope>
    <source>
        <strain evidence="9 10">DSM 24950</strain>
    </source>
</reference>
<sequence>MKERRLPNIQKLFPSEDGNPQSRQMMMRFIEQILTGVDVLKNPDGVNLKGEKNRTGNFYNNLIQNSEIPTASIPLEEVNTELLKLLHDHPYHTKYFLTNILPMASIPGILGMIAAFMVNGNNLWDVYGPAGAEAEVRVISMMSKLIGYDPMKSGGYTTWGGQGAVFSGLRIAIAKFAPEALQKGVPGNLYAFCSDAAHYSLFKSVEATGIGSDKLIRVRTKSDSSMDVGDLKIKMEEVIARGGIPIYIVATTGTTDAMGIDDLEQIYTISNQVAAQFGLPRAHIHADSALGGFFAFFQDYDFFSNPLGFKDEVAEALRAIHSRMRHLHLADSLCFDFQKLGQTPYLTSLFLLKEAADLKLMDLHPDETPYVGHRGYGQYHTGYTLECSRMASSISIYSALLAFGVQGYQQLLAQFVEVNLAFREALRSEIPQAEIVNEDNPGIITLFRIYPDGSHRFQEEISGSCTYKEIERNNKFNEVLFEMLGNQRDRIFFGDTKKHLLVPTKDESYTPLYANKVFIISPYTQVEHVPEIVEHLKSIVTQVYEKYAEASTISRR</sequence>
<comment type="cofactor">
    <cofactor evidence="1 6">
        <name>pyridoxal 5'-phosphate</name>
        <dbReference type="ChEBI" id="CHEBI:597326"/>
    </cofactor>
</comment>
<dbReference type="PANTHER" id="PTHR45677:SF8">
    <property type="entry name" value="CYSTEINE SULFINIC ACID DECARBOXYLASE"/>
    <property type="match status" value="1"/>
</dbReference>
<evidence type="ECO:0000256" key="6">
    <source>
        <dbReference type="RuleBase" id="RU000382"/>
    </source>
</evidence>
<evidence type="ECO:0000256" key="1">
    <source>
        <dbReference type="ARBA" id="ARBA00001933"/>
    </source>
</evidence>
<evidence type="ECO:0000256" key="5">
    <source>
        <dbReference type="ARBA" id="ARBA00023239"/>
    </source>
</evidence>
<evidence type="ECO:0000256" key="8">
    <source>
        <dbReference type="SAM" id="Phobius"/>
    </source>
</evidence>
<evidence type="ECO:0000313" key="9">
    <source>
        <dbReference type="EMBL" id="MBP1962173.1"/>
    </source>
</evidence>
<dbReference type="Pfam" id="PF00282">
    <property type="entry name" value="Pyridoxal_deC"/>
    <property type="match status" value="2"/>
</dbReference>
<dbReference type="Proteomes" id="UP001519344">
    <property type="component" value="Unassembled WGS sequence"/>
</dbReference>
<keyword evidence="5 6" id="KW-0456">Lyase</keyword>
<keyword evidence="3" id="KW-0210">Decarboxylase</keyword>
<dbReference type="InterPro" id="IPR015422">
    <property type="entry name" value="PyrdxlP-dep_Trfase_small"/>
</dbReference>
<keyword evidence="8" id="KW-0812">Transmembrane</keyword>
<dbReference type="Gene3D" id="3.40.640.10">
    <property type="entry name" value="Type I PLP-dependent aspartate aminotransferase-like (Major domain)"/>
    <property type="match status" value="1"/>
</dbReference>
<comment type="similarity">
    <text evidence="2 6">Belongs to the group II decarboxylase family.</text>
</comment>
<comment type="caution">
    <text evidence="9">The sequence shown here is derived from an EMBL/GenBank/DDBJ whole genome shotgun (WGS) entry which is preliminary data.</text>
</comment>
<accession>A0ABS4HU70</accession>
<dbReference type="EMBL" id="JAGGKV010000002">
    <property type="protein sequence ID" value="MBP1962173.1"/>
    <property type="molecule type" value="Genomic_DNA"/>
</dbReference>
<keyword evidence="4 6" id="KW-0663">Pyridoxal phosphate</keyword>
<evidence type="ECO:0000256" key="2">
    <source>
        <dbReference type="ARBA" id="ARBA00009533"/>
    </source>
</evidence>
<evidence type="ECO:0000313" key="10">
    <source>
        <dbReference type="Proteomes" id="UP001519344"/>
    </source>
</evidence>
<name>A0ABS4HU70_9BACL</name>
<evidence type="ECO:0000256" key="3">
    <source>
        <dbReference type="ARBA" id="ARBA00022793"/>
    </source>
</evidence>
<dbReference type="RefSeq" id="WP_167053443.1">
    <property type="nucleotide sequence ID" value="NZ_JAAOZR010000006.1"/>
</dbReference>
<keyword evidence="8" id="KW-0472">Membrane</keyword>
<protein>
    <submittedName>
        <fullName evidence="9">Glutamate/tyrosine decarboxylase-like PLP-dependent enzyme</fullName>
    </submittedName>
</protein>
<dbReference type="PANTHER" id="PTHR45677">
    <property type="entry name" value="GLUTAMATE DECARBOXYLASE-RELATED"/>
    <property type="match status" value="1"/>
</dbReference>
<feature type="region of interest" description="Disordered" evidence="7">
    <location>
        <begin position="1"/>
        <end position="21"/>
    </location>
</feature>
<keyword evidence="8" id="KW-1133">Transmembrane helix</keyword>
<keyword evidence="10" id="KW-1185">Reference proteome</keyword>
<evidence type="ECO:0000256" key="4">
    <source>
        <dbReference type="ARBA" id="ARBA00022898"/>
    </source>
</evidence>
<dbReference type="SUPFAM" id="SSF53383">
    <property type="entry name" value="PLP-dependent transferases"/>
    <property type="match status" value="1"/>
</dbReference>
<proteinExistence type="inferred from homology"/>
<dbReference type="Gene3D" id="3.90.1150.10">
    <property type="entry name" value="Aspartate Aminotransferase, domain 1"/>
    <property type="match status" value="1"/>
</dbReference>
<organism evidence="9 10">
    <name type="scientific">Paenibacillus aceris</name>
    <dbReference type="NCBI Taxonomy" id="869555"/>
    <lineage>
        <taxon>Bacteria</taxon>
        <taxon>Bacillati</taxon>
        <taxon>Bacillota</taxon>
        <taxon>Bacilli</taxon>
        <taxon>Bacillales</taxon>
        <taxon>Paenibacillaceae</taxon>
        <taxon>Paenibacillus</taxon>
    </lineage>
</organism>
<dbReference type="InterPro" id="IPR015424">
    <property type="entry name" value="PyrdxlP-dep_Trfase"/>
</dbReference>
<dbReference type="InterPro" id="IPR015421">
    <property type="entry name" value="PyrdxlP-dep_Trfase_major"/>
</dbReference>
<dbReference type="InterPro" id="IPR002129">
    <property type="entry name" value="PyrdxlP-dep_de-COase"/>
</dbReference>
<feature type="transmembrane region" description="Helical" evidence="8">
    <location>
        <begin position="95"/>
        <end position="118"/>
    </location>
</feature>
<evidence type="ECO:0000256" key="7">
    <source>
        <dbReference type="SAM" id="MobiDB-lite"/>
    </source>
</evidence>
<gene>
    <name evidence="9" type="ORF">J2Z65_001371</name>
</gene>